<feature type="non-terminal residue" evidence="1">
    <location>
        <position position="1"/>
    </location>
</feature>
<dbReference type="Proteomes" id="UP001285835">
    <property type="component" value="Unassembled WGS sequence"/>
</dbReference>
<reference evidence="1" key="1">
    <citation type="submission" date="2023-11" db="EMBL/GenBank/DDBJ databases">
        <title>WGS of Aeromonas in Northern Israel.</title>
        <authorList>
            <person name="Hershko Y."/>
        </authorList>
    </citation>
    <scope>NUCLEOTIDE SEQUENCE</scope>
    <source>
        <strain evidence="1">02297</strain>
    </source>
</reference>
<sequence length="84" mass="9036">ANPTYCRTASTPGCYATLVALYLHSGWPTSGWSPPGITPEDAQLIADQVLFVDEGRIALQGKPDILQDSEHPGLLRYLGRALSP</sequence>
<proteinExistence type="predicted"/>
<dbReference type="EMBL" id="JAWZXF010000036">
    <property type="protein sequence ID" value="MDX7924516.1"/>
    <property type="molecule type" value="Genomic_DNA"/>
</dbReference>
<protein>
    <submittedName>
        <fullName evidence="1">Uncharacterized protein</fullName>
    </submittedName>
</protein>
<accession>A0AAP6GFY2</accession>
<dbReference type="AlphaFoldDB" id="A0AAP6GFY2"/>
<organism evidence="1 2">
    <name type="scientific">Aeromonas media</name>
    <dbReference type="NCBI Taxonomy" id="651"/>
    <lineage>
        <taxon>Bacteria</taxon>
        <taxon>Pseudomonadati</taxon>
        <taxon>Pseudomonadota</taxon>
        <taxon>Gammaproteobacteria</taxon>
        <taxon>Aeromonadales</taxon>
        <taxon>Aeromonadaceae</taxon>
        <taxon>Aeromonas</taxon>
    </lineage>
</organism>
<comment type="caution">
    <text evidence="1">The sequence shown here is derived from an EMBL/GenBank/DDBJ whole genome shotgun (WGS) entry which is preliminary data.</text>
</comment>
<gene>
    <name evidence="1" type="ORF">SJS82_21625</name>
</gene>
<evidence type="ECO:0000313" key="1">
    <source>
        <dbReference type="EMBL" id="MDX7924516.1"/>
    </source>
</evidence>
<name>A0AAP6GFY2_AERME</name>
<evidence type="ECO:0000313" key="2">
    <source>
        <dbReference type="Proteomes" id="UP001285835"/>
    </source>
</evidence>